<evidence type="ECO:0000256" key="1">
    <source>
        <dbReference type="ARBA" id="ARBA00004236"/>
    </source>
</evidence>
<feature type="domain" description="Ig-like" evidence="8">
    <location>
        <begin position="12"/>
        <end position="122"/>
    </location>
</feature>
<dbReference type="InterPro" id="IPR003599">
    <property type="entry name" value="Ig_sub"/>
</dbReference>
<dbReference type="InterPro" id="IPR007110">
    <property type="entry name" value="Ig-like_dom"/>
</dbReference>
<keyword evidence="5" id="KW-0472">Membrane</keyword>
<keyword evidence="10" id="KW-1185">Reference proteome</keyword>
<dbReference type="InterPro" id="IPR013783">
    <property type="entry name" value="Ig-like_fold"/>
</dbReference>
<dbReference type="PANTHER" id="PTHR19433">
    <property type="entry name" value="T-CELL RECEPTOR ALPHA CHAIN V REGION-RELATED"/>
    <property type="match status" value="1"/>
</dbReference>
<dbReference type="AlphaFoldDB" id="A0AAD8CGF1"/>
<dbReference type="SMART" id="SM00409">
    <property type="entry name" value="IG"/>
    <property type="match status" value="1"/>
</dbReference>
<dbReference type="SMART" id="SM00406">
    <property type="entry name" value="IGv"/>
    <property type="match status" value="1"/>
</dbReference>
<evidence type="ECO:0000256" key="7">
    <source>
        <dbReference type="ARBA" id="ARBA00023180"/>
    </source>
</evidence>
<dbReference type="EMBL" id="JAGXEW010000071">
    <property type="protein sequence ID" value="KAK1149783.1"/>
    <property type="molecule type" value="Genomic_DNA"/>
</dbReference>
<proteinExistence type="predicted"/>
<dbReference type="InterPro" id="IPR013106">
    <property type="entry name" value="Ig_V-set"/>
</dbReference>
<evidence type="ECO:0000256" key="5">
    <source>
        <dbReference type="ARBA" id="ARBA00023136"/>
    </source>
</evidence>
<gene>
    <name evidence="9" type="ORF">AOXY_G34621</name>
</gene>
<keyword evidence="2" id="KW-1003">Cell membrane</keyword>
<dbReference type="PROSITE" id="PS50835">
    <property type="entry name" value="IG_LIKE"/>
    <property type="match status" value="1"/>
</dbReference>
<accession>A0AAD8CGF1</accession>
<keyword evidence="6" id="KW-1015">Disulfide bond</keyword>
<comment type="caution">
    <text evidence="9">The sequence shown here is derived from an EMBL/GenBank/DDBJ whole genome shotgun (WGS) entry which is preliminary data.</text>
</comment>
<evidence type="ECO:0000313" key="10">
    <source>
        <dbReference type="Proteomes" id="UP001230051"/>
    </source>
</evidence>
<name>A0AAD8CGF1_ACIOX</name>
<evidence type="ECO:0000256" key="4">
    <source>
        <dbReference type="ARBA" id="ARBA00022859"/>
    </source>
</evidence>
<evidence type="ECO:0000256" key="6">
    <source>
        <dbReference type="ARBA" id="ARBA00023157"/>
    </source>
</evidence>
<dbReference type="GO" id="GO:0009617">
    <property type="term" value="P:response to bacterium"/>
    <property type="evidence" value="ECO:0007669"/>
    <property type="project" value="TreeGrafter"/>
</dbReference>
<keyword evidence="4" id="KW-0391">Immunity</keyword>
<sequence>MFCCFSDGLTEPVIDAVTPLRTAEPGGNITLKCRVDPSKVSTYSFAEVTWYRQEPDGRIRIVTYLSSLYLKDGRYSGTLNNKNGQYHLTIAGLHRNDSAVYFCIARAALLFVPGSSTKLVVSGKYRYSNSVLEQGIRFELF</sequence>
<keyword evidence="3" id="KW-0732">Signal</keyword>
<dbReference type="GO" id="GO:0005886">
    <property type="term" value="C:plasma membrane"/>
    <property type="evidence" value="ECO:0007669"/>
    <property type="project" value="UniProtKB-SubCell"/>
</dbReference>
<dbReference type="SUPFAM" id="SSF48726">
    <property type="entry name" value="Immunoglobulin"/>
    <property type="match status" value="1"/>
</dbReference>
<dbReference type="InterPro" id="IPR036179">
    <property type="entry name" value="Ig-like_dom_sf"/>
</dbReference>
<keyword evidence="7" id="KW-0325">Glycoprotein</keyword>
<dbReference type="Proteomes" id="UP001230051">
    <property type="component" value="Unassembled WGS sequence"/>
</dbReference>
<protein>
    <recommendedName>
        <fullName evidence="8">Ig-like domain-containing protein</fullName>
    </recommendedName>
</protein>
<dbReference type="Pfam" id="PF07686">
    <property type="entry name" value="V-set"/>
    <property type="match status" value="1"/>
</dbReference>
<evidence type="ECO:0000313" key="9">
    <source>
        <dbReference type="EMBL" id="KAK1149783.1"/>
    </source>
</evidence>
<reference evidence="9" key="1">
    <citation type="submission" date="2022-02" db="EMBL/GenBank/DDBJ databases">
        <title>Atlantic sturgeon de novo genome assembly.</title>
        <authorList>
            <person name="Stock M."/>
            <person name="Klopp C."/>
            <person name="Guiguen Y."/>
            <person name="Cabau C."/>
            <person name="Parinello H."/>
            <person name="Santidrian Yebra-Pimentel E."/>
            <person name="Kuhl H."/>
            <person name="Dirks R.P."/>
            <person name="Guessner J."/>
            <person name="Wuertz S."/>
            <person name="Du K."/>
            <person name="Schartl M."/>
        </authorList>
    </citation>
    <scope>NUCLEOTIDE SEQUENCE</scope>
    <source>
        <strain evidence="9">STURGEONOMICS-FGT-2020</strain>
        <tissue evidence="9">Whole blood</tissue>
    </source>
</reference>
<dbReference type="GO" id="GO:0002376">
    <property type="term" value="P:immune system process"/>
    <property type="evidence" value="ECO:0007669"/>
    <property type="project" value="UniProtKB-KW"/>
</dbReference>
<dbReference type="CDD" id="cd00099">
    <property type="entry name" value="IgV"/>
    <property type="match status" value="1"/>
</dbReference>
<evidence type="ECO:0000256" key="2">
    <source>
        <dbReference type="ARBA" id="ARBA00022475"/>
    </source>
</evidence>
<evidence type="ECO:0000256" key="3">
    <source>
        <dbReference type="ARBA" id="ARBA00022729"/>
    </source>
</evidence>
<dbReference type="InterPro" id="IPR052051">
    <property type="entry name" value="TCR_complex_component"/>
</dbReference>
<dbReference type="Gene3D" id="2.60.40.10">
    <property type="entry name" value="Immunoglobulins"/>
    <property type="match status" value="1"/>
</dbReference>
<organism evidence="9 10">
    <name type="scientific">Acipenser oxyrinchus oxyrinchus</name>
    <dbReference type="NCBI Taxonomy" id="40147"/>
    <lineage>
        <taxon>Eukaryota</taxon>
        <taxon>Metazoa</taxon>
        <taxon>Chordata</taxon>
        <taxon>Craniata</taxon>
        <taxon>Vertebrata</taxon>
        <taxon>Euteleostomi</taxon>
        <taxon>Actinopterygii</taxon>
        <taxon>Chondrostei</taxon>
        <taxon>Acipenseriformes</taxon>
        <taxon>Acipenseridae</taxon>
        <taxon>Acipenser</taxon>
    </lineage>
</organism>
<evidence type="ECO:0000259" key="8">
    <source>
        <dbReference type="PROSITE" id="PS50835"/>
    </source>
</evidence>
<comment type="subcellular location">
    <subcellularLocation>
        <location evidence="1">Cell membrane</location>
    </subcellularLocation>
</comment>